<dbReference type="Pfam" id="PF01370">
    <property type="entry name" value="Epimerase"/>
    <property type="match status" value="1"/>
</dbReference>
<dbReference type="InterPro" id="IPR036291">
    <property type="entry name" value="NAD(P)-bd_dom_sf"/>
</dbReference>
<evidence type="ECO:0000313" key="6">
    <source>
        <dbReference type="Proteomes" id="UP000626982"/>
    </source>
</evidence>
<keyword evidence="3" id="KW-0520">NAD</keyword>
<dbReference type="PANTHER" id="PTHR43103:SF5">
    <property type="entry name" value="4-EPIMERASE, PUTATIVE (AFU_ORTHOLOGUE AFUA_7G00360)-RELATED"/>
    <property type="match status" value="1"/>
</dbReference>
<accession>A0ABQ2KNF8</accession>
<dbReference type="RefSeq" id="WP_188718559.1">
    <property type="nucleotide sequence ID" value="NZ_BAABBD010000003.1"/>
</dbReference>
<proteinExistence type="inferred from homology"/>
<evidence type="ECO:0000256" key="1">
    <source>
        <dbReference type="ARBA" id="ARBA00007637"/>
    </source>
</evidence>
<feature type="domain" description="NAD-dependent epimerase/dehydratase" evidence="4">
    <location>
        <begin position="6"/>
        <end position="175"/>
    </location>
</feature>
<dbReference type="Proteomes" id="UP000626982">
    <property type="component" value="Unassembled WGS sequence"/>
</dbReference>
<comment type="similarity">
    <text evidence="1">Belongs to the NAD(P)-dependent epimerase/dehydratase family.</text>
</comment>
<evidence type="ECO:0000259" key="4">
    <source>
        <dbReference type="Pfam" id="PF01370"/>
    </source>
</evidence>
<dbReference type="EMBL" id="BMLM01000002">
    <property type="protein sequence ID" value="GGN88540.1"/>
    <property type="molecule type" value="Genomic_DNA"/>
</dbReference>
<gene>
    <name evidence="5" type="ORF">GCM10010968_24230</name>
</gene>
<keyword evidence="6" id="KW-1185">Reference proteome</keyword>
<evidence type="ECO:0000256" key="3">
    <source>
        <dbReference type="ARBA" id="ARBA00023027"/>
    </source>
</evidence>
<dbReference type="PANTHER" id="PTHR43103">
    <property type="entry name" value="NUCLEOSIDE-DIPHOSPHATE-SUGAR EPIMERASE"/>
    <property type="match status" value="1"/>
</dbReference>
<organism evidence="5 6">
    <name type="scientific">Agrococcus terreus</name>
    <dbReference type="NCBI Taxonomy" id="574649"/>
    <lineage>
        <taxon>Bacteria</taxon>
        <taxon>Bacillati</taxon>
        <taxon>Actinomycetota</taxon>
        <taxon>Actinomycetes</taxon>
        <taxon>Micrococcales</taxon>
        <taxon>Microbacteriaceae</taxon>
        <taxon>Agrococcus</taxon>
    </lineage>
</organism>
<keyword evidence="2" id="KW-0560">Oxidoreductase</keyword>
<evidence type="ECO:0000313" key="5">
    <source>
        <dbReference type="EMBL" id="GGN88540.1"/>
    </source>
</evidence>
<comment type="caution">
    <text evidence="5">The sequence shown here is derived from an EMBL/GenBank/DDBJ whole genome shotgun (WGS) entry which is preliminary data.</text>
</comment>
<dbReference type="Gene3D" id="3.40.50.720">
    <property type="entry name" value="NAD(P)-binding Rossmann-like Domain"/>
    <property type="match status" value="1"/>
</dbReference>
<reference evidence="6" key="1">
    <citation type="journal article" date="2019" name="Int. J. Syst. Evol. Microbiol.">
        <title>The Global Catalogue of Microorganisms (GCM) 10K type strain sequencing project: providing services to taxonomists for standard genome sequencing and annotation.</title>
        <authorList>
            <consortium name="The Broad Institute Genomics Platform"/>
            <consortium name="The Broad Institute Genome Sequencing Center for Infectious Disease"/>
            <person name="Wu L."/>
            <person name="Ma J."/>
        </authorList>
    </citation>
    <scope>NUCLEOTIDE SEQUENCE [LARGE SCALE GENOMIC DNA]</scope>
    <source>
        <strain evidence="6">CGMCC 1.6960</strain>
    </source>
</reference>
<dbReference type="SUPFAM" id="SSF51735">
    <property type="entry name" value="NAD(P)-binding Rossmann-fold domains"/>
    <property type="match status" value="1"/>
</dbReference>
<dbReference type="InterPro" id="IPR001509">
    <property type="entry name" value="Epimerase_deHydtase"/>
</dbReference>
<name>A0ABQ2KNF8_9MICO</name>
<evidence type="ECO:0000256" key="2">
    <source>
        <dbReference type="ARBA" id="ARBA00023002"/>
    </source>
</evidence>
<sequence>MSDRVVMITGGAGTIGRMLLDRPARERWRSVVLDPTPLPEPFASRGDVEQVLGSLTDADAVRHAMREATDVVHLGALSTEDEWEAILDVNVTGTRTVLDAAEEHGVGRFVYASSNHAVGFYAPSDAGPDGRLADDAPPRPDTYYGWSKAAGEALVRLYCERGSMRGVALRIGHCFPEPLTGPRLPVWLSPGDARGLVDASLHHDIEPFQIVWGVSANARSWCSLEGGRRIGFAPQDDSERYADRFPDAAGVDPDEPLGAHFVHMPLGQSSAVR</sequence>
<protein>
    <submittedName>
        <fullName evidence="5">NAD-dependent dehydratase</fullName>
    </submittedName>
</protein>